<sequence>MIRQIWQSILNLWRQIQRHFRKQPAPPPSKPTPIRSFGEYEQKFMALLEGVAQGWSRGEIKGFLIGCKINDAEWVNWLQEFGDMLLVSPETHLELGGRMVRLGEMNCGKISEVAGKIGWQLLAGESLNRKDEEGRSVISENILTRLLAGESLSVSSTDNSSAANKYDSASQAESIEREVRQKAEELYNPIRFS</sequence>
<accession>A0ABX2CVR5</accession>
<evidence type="ECO:0000313" key="2">
    <source>
        <dbReference type="EMBL" id="NQE34208.1"/>
    </source>
</evidence>
<dbReference type="EMBL" id="SRRZ01000027">
    <property type="protein sequence ID" value="NQE34208.1"/>
    <property type="molecule type" value="Genomic_DNA"/>
</dbReference>
<evidence type="ECO:0000313" key="3">
    <source>
        <dbReference type="Proteomes" id="UP000702425"/>
    </source>
</evidence>
<dbReference type="Proteomes" id="UP000702425">
    <property type="component" value="Unassembled WGS sequence"/>
</dbReference>
<comment type="caution">
    <text evidence="2">The sequence shown here is derived from an EMBL/GenBank/DDBJ whole genome shotgun (WGS) entry which is preliminary data.</text>
</comment>
<gene>
    <name evidence="2" type="ORF">E5S67_01931</name>
</gene>
<name>A0ABX2CVR5_9CYAN</name>
<evidence type="ECO:0000256" key="1">
    <source>
        <dbReference type="SAM" id="MobiDB-lite"/>
    </source>
</evidence>
<reference evidence="2 3" key="1">
    <citation type="journal article" date="2020" name="Sci. Rep.">
        <title>A novel cyanobacterial geosmin producer, revising GeoA distribution and dispersion patterns in Bacteria.</title>
        <authorList>
            <person name="Churro C."/>
            <person name="Semedo-Aguiar A.P."/>
            <person name="Silva A.D."/>
            <person name="Pereira-Leal J.B."/>
            <person name="Leite R.B."/>
        </authorList>
    </citation>
    <scope>NUCLEOTIDE SEQUENCE [LARGE SCALE GENOMIC DNA]</scope>
    <source>
        <strain evidence="2 3">IPMA8</strain>
    </source>
</reference>
<dbReference type="RefSeq" id="WP_216670335.1">
    <property type="nucleotide sequence ID" value="NZ_CAWPPK010000190.1"/>
</dbReference>
<protein>
    <submittedName>
        <fullName evidence="2">Uncharacterized protein</fullName>
    </submittedName>
</protein>
<organism evidence="2 3">
    <name type="scientific">Microcoleus asticus IPMA8</name>
    <dbReference type="NCBI Taxonomy" id="2563858"/>
    <lineage>
        <taxon>Bacteria</taxon>
        <taxon>Bacillati</taxon>
        <taxon>Cyanobacteriota</taxon>
        <taxon>Cyanophyceae</taxon>
        <taxon>Oscillatoriophycideae</taxon>
        <taxon>Oscillatoriales</taxon>
        <taxon>Microcoleaceae</taxon>
        <taxon>Microcoleus</taxon>
        <taxon>Microcoleus asticus</taxon>
    </lineage>
</organism>
<feature type="compositionally biased region" description="Polar residues" evidence="1">
    <location>
        <begin position="154"/>
        <end position="173"/>
    </location>
</feature>
<proteinExistence type="predicted"/>
<keyword evidence="3" id="KW-1185">Reference proteome</keyword>
<feature type="region of interest" description="Disordered" evidence="1">
    <location>
        <begin position="154"/>
        <end position="177"/>
    </location>
</feature>